<sequence length="234" mass="24281">MSALIDDYVSTVGARLRGSAGLRADMLTEIRDALVDAAEGHRHDGLTDPEAQRLAVREFGSADRIAAGLQDVLAVAQGRRTALLLVGVLGAQYGTSELLGRIGGWQQFWGGVEPGAAYLWLARATDLFSGLALGTALVAVVLLRWGPRHFDIRPAAIRLTAVLASLVVGVTMVCGVLLAVLPPGDGGAQALVGGVGCAVSSGLLLGSARHCWRAAAARPDFRPATQLAGSWAVR</sequence>
<proteinExistence type="predicted"/>
<organism evidence="2 3">
    <name type="scientific">Plantactinospora mayteni</name>
    <dbReference type="NCBI Taxonomy" id="566021"/>
    <lineage>
        <taxon>Bacteria</taxon>
        <taxon>Bacillati</taxon>
        <taxon>Actinomycetota</taxon>
        <taxon>Actinomycetes</taxon>
        <taxon>Micromonosporales</taxon>
        <taxon>Micromonosporaceae</taxon>
        <taxon>Plantactinospora</taxon>
    </lineage>
</organism>
<reference evidence="2 3" key="1">
    <citation type="submission" date="2021-01" db="EMBL/GenBank/DDBJ databases">
        <title>Whole genome shotgun sequence of Plantactinospora mayteni NBRC 109088.</title>
        <authorList>
            <person name="Komaki H."/>
            <person name="Tamura T."/>
        </authorList>
    </citation>
    <scope>NUCLEOTIDE SEQUENCE [LARGE SCALE GENOMIC DNA]</scope>
    <source>
        <strain evidence="2 3">NBRC 109088</strain>
    </source>
</reference>
<dbReference type="Proteomes" id="UP000621500">
    <property type="component" value="Unassembled WGS sequence"/>
</dbReference>
<comment type="caution">
    <text evidence="2">The sequence shown here is derived from an EMBL/GenBank/DDBJ whole genome shotgun (WGS) entry which is preliminary data.</text>
</comment>
<dbReference type="EMBL" id="BONX01000018">
    <property type="protein sequence ID" value="GIG96409.1"/>
    <property type="molecule type" value="Genomic_DNA"/>
</dbReference>
<protein>
    <submittedName>
        <fullName evidence="2">Uncharacterized protein</fullName>
    </submittedName>
</protein>
<dbReference type="RefSeq" id="WP_203857946.1">
    <property type="nucleotide sequence ID" value="NZ_BAAAZQ010000004.1"/>
</dbReference>
<evidence type="ECO:0000313" key="3">
    <source>
        <dbReference type="Proteomes" id="UP000621500"/>
    </source>
</evidence>
<keyword evidence="1" id="KW-0812">Transmembrane</keyword>
<feature type="transmembrane region" description="Helical" evidence="1">
    <location>
        <begin position="127"/>
        <end position="145"/>
    </location>
</feature>
<dbReference type="NCBIfam" id="NF038403">
    <property type="entry name" value="perm_prefix_1"/>
    <property type="match status" value="1"/>
</dbReference>
<gene>
    <name evidence="2" type="ORF">Pma05_29820</name>
</gene>
<feature type="transmembrane region" description="Helical" evidence="1">
    <location>
        <begin position="157"/>
        <end position="181"/>
    </location>
</feature>
<keyword evidence="1" id="KW-1133">Transmembrane helix</keyword>
<keyword evidence="1" id="KW-0472">Membrane</keyword>
<name>A0ABQ4EP56_9ACTN</name>
<dbReference type="InterPro" id="IPR047928">
    <property type="entry name" value="Perm_prefix_1"/>
</dbReference>
<keyword evidence="3" id="KW-1185">Reference proteome</keyword>
<evidence type="ECO:0000313" key="2">
    <source>
        <dbReference type="EMBL" id="GIG96409.1"/>
    </source>
</evidence>
<evidence type="ECO:0000256" key="1">
    <source>
        <dbReference type="SAM" id="Phobius"/>
    </source>
</evidence>
<feature type="transmembrane region" description="Helical" evidence="1">
    <location>
        <begin position="187"/>
        <end position="208"/>
    </location>
</feature>
<accession>A0ABQ4EP56</accession>